<keyword evidence="2" id="KW-1185">Reference proteome</keyword>
<dbReference type="EMBL" id="QFYQ01000020">
    <property type="protein sequence ID" value="RAK50681.1"/>
    <property type="molecule type" value="Genomic_DNA"/>
</dbReference>
<accession>A0A328A858</accession>
<evidence type="ECO:0000313" key="2">
    <source>
        <dbReference type="Proteomes" id="UP000249254"/>
    </source>
</evidence>
<name>A0A328A858_9CAUL</name>
<dbReference type="AlphaFoldDB" id="A0A328A858"/>
<keyword evidence="1" id="KW-0645">Protease</keyword>
<dbReference type="Proteomes" id="UP000249254">
    <property type="component" value="Unassembled WGS sequence"/>
</dbReference>
<keyword evidence="1" id="KW-0378">Hydrolase</keyword>
<evidence type="ECO:0000313" key="1">
    <source>
        <dbReference type="EMBL" id="RAK50681.1"/>
    </source>
</evidence>
<organism evidence="1 2">
    <name type="scientific">Phenylobacterium soli</name>
    <dbReference type="NCBI Taxonomy" id="2170551"/>
    <lineage>
        <taxon>Bacteria</taxon>
        <taxon>Pseudomonadati</taxon>
        <taxon>Pseudomonadota</taxon>
        <taxon>Alphaproteobacteria</taxon>
        <taxon>Caulobacterales</taxon>
        <taxon>Caulobacteraceae</taxon>
        <taxon>Phenylobacterium</taxon>
    </lineage>
</organism>
<comment type="caution">
    <text evidence="1">The sequence shown here is derived from an EMBL/GenBank/DDBJ whole genome shotgun (WGS) entry which is preliminary data.</text>
</comment>
<sequence>MQFPRLPDWLIYAAVVAGLLIAAVGRQERADAPPAPPAAPQVASEALG</sequence>
<gene>
    <name evidence="1" type="ORF">DJ017_19965</name>
</gene>
<proteinExistence type="predicted"/>
<protein>
    <submittedName>
        <fullName evidence="1">Serine protease</fullName>
    </submittedName>
</protein>
<reference evidence="2" key="1">
    <citation type="submission" date="2018-05" db="EMBL/GenBank/DDBJ databases">
        <authorList>
            <person name="Li X."/>
        </authorList>
    </citation>
    <scope>NUCLEOTIDE SEQUENCE [LARGE SCALE GENOMIC DNA]</scope>
    <source>
        <strain evidence="2">LX32</strain>
    </source>
</reference>
<dbReference type="GO" id="GO:0008233">
    <property type="term" value="F:peptidase activity"/>
    <property type="evidence" value="ECO:0007669"/>
    <property type="project" value="UniProtKB-KW"/>
</dbReference>
<dbReference type="GO" id="GO:0006508">
    <property type="term" value="P:proteolysis"/>
    <property type="evidence" value="ECO:0007669"/>
    <property type="project" value="UniProtKB-KW"/>
</dbReference>
<feature type="non-terminal residue" evidence="1">
    <location>
        <position position="48"/>
    </location>
</feature>